<dbReference type="NCBIfam" id="TIGR01352">
    <property type="entry name" value="tonB_Cterm"/>
    <property type="match status" value="1"/>
</dbReference>
<evidence type="ECO:0000256" key="9">
    <source>
        <dbReference type="ARBA" id="ARBA00023136"/>
    </source>
</evidence>
<keyword evidence="3" id="KW-0813">Transport</keyword>
<evidence type="ECO:0000256" key="5">
    <source>
        <dbReference type="ARBA" id="ARBA00022519"/>
    </source>
</evidence>
<evidence type="ECO:0000256" key="11">
    <source>
        <dbReference type="SAM" id="Phobius"/>
    </source>
</evidence>
<dbReference type="InterPro" id="IPR037682">
    <property type="entry name" value="TonB_C"/>
</dbReference>
<evidence type="ECO:0000256" key="2">
    <source>
        <dbReference type="ARBA" id="ARBA00006555"/>
    </source>
</evidence>
<evidence type="ECO:0000313" key="14">
    <source>
        <dbReference type="Proteomes" id="UP001155027"/>
    </source>
</evidence>
<keyword evidence="4" id="KW-1003">Cell membrane</keyword>
<dbReference type="Gene3D" id="3.30.1150.10">
    <property type="match status" value="1"/>
</dbReference>
<keyword evidence="5" id="KW-0997">Cell inner membrane</keyword>
<keyword evidence="7" id="KW-0653">Protein transport</keyword>
<keyword evidence="8 11" id="KW-1133">Transmembrane helix</keyword>
<dbReference type="InterPro" id="IPR051045">
    <property type="entry name" value="TonB-dependent_transducer"/>
</dbReference>
<dbReference type="Pfam" id="PF03544">
    <property type="entry name" value="TonB_C"/>
    <property type="match status" value="1"/>
</dbReference>
<feature type="domain" description="TonB C-terminal" evidence="12">
    <location>
        <begin position="142"/>
        <end position="237"/>
    </location>
</feature>
<reference evidence="13" key="1">
    <citation type="submission" date="2022-08" db="EMBL/GenBank/DDBJ databases">
        <title>Genomic Encyclopedia of Type Strains, Phase V (KMG-V): Genome sequencing to study the core and pangenomes of soil and plant-associated prokaryotes.</title>
        <authorList>
            <person name="Whitman W."/>
        </authorList>
    </citation>
    <scope>NUCLEOTIDE SEQUENCE</scope>
    <source>
        <strain evidence="13">0</strain>
    </source>
</reference>
<comment type="caution">
    <text evidence="13">The sequence shown here is derived from an EMBL/GenBank/DDBJ whole genome shotgun (WGS) entry which is preliminary data.</text>
</comment>
<evidence type="ECO:0000259" key="12">
    <source>
        <dbReference type="PROSITE" id="PS52015"/>
    </source>
</evidence>
<dbReference type="EMBL" id="JANUAU010000002">
    <property type="protein sequence ID" value="MCS3676675.1"/>
    <property type="molecule type" value="Genomic_DNA"/>
</dbReference>
<comment type="similarity">
    <text evidence="2">Belongs to the TonB family.</text>
</comment>
<dbReference type="GO" id="GO:0098797">
    <property type="term" value="C:plasma membrane protein complex"/>
    <property type="evidence" value="ECO:0007669"/>
    <property type="project" value="TreeGrafter"/>
</dbReference>
<evidence type="ECO:0000256" key="1">
    <source>
        <dbReference type="ARBA" id="ARBA00004383"/>
    </source>
</evidence>
<name>A0A9X2Q1I8_9BACT</name>
<evidence type="ECO:0000256" key="3">
    <source>
        <dbReference type="ARBA" id="ARBA00022448"/>
    </source>
</evidence>
<feature type="region of interest" description="Disordered" evidence="10">
    <location>
        <begin position="62"/>
        <end position="134"/>
    </location>
</feature>
<keyword evidence="9 11" id="KW-0472">Membrane</keyword>
<proteinExistence type="inferred from homology"/>
<dbReference type="RefSeq" id="WP_259220100.1">
    <property type="nucleotide sequence ID" value="NZ_JANUAV010000002.1"/>
</dbReference>
<dbReference type="GO" id="GO:0015031">
    <property type="term" value="P:protein transport"/>
    <property type="evidence" value="ECO:0007669"/>
    <property type="project" value="UniProtKB-KW"/>
</dbReference>
<dbReference type="InterPro" id="IPR006260">
    <property type="entry name" value="TonB/TolA_C"/>
</dbReference>
<feature type="compositionally biased region" description="Low complexity" evidence="10">
    <location>
        <begin position="95"/>
        <end position="124"/>
    </location>
</feature>
<accession>A0A9X2Q1I8</accession>
<evidence type="ECO:0000256" key="8">
    <source>
        <dbReference type="ARBA" id="ARBA00022989"/>
    </source>
</evidence>
<evidence type="ECO:0000256" key="7">
    <source>
        <dbReference type="ARBA" id="ARBA00022927"/>
    </source>
</evidence>
<gene>
    <name evidence="13" type="ORF">GGP71_000582</name>
</gene>
<organism evidence="13 14">
    <name type="scientific">Salinibacter ruber</name>
    <dbReference type="NCBI Taxonomy" id="146919"/>
    <lineage>
        <taxon>Bacteria</taxon>
        <taxon>Pseudomonadati</taxon>
        <taxon>Rhodothermota</taxon>
        <taxon>Rhodothermia</taxon>
        <taxon>Rhodothermales</taxon>
        <taxon>Salinibacteraceae</taxon>
        <taxon>Salinibacter</taxon>
    </lineage>
</organism>
<dbReference type="GO" id="GO:0055085">
    <property type="term" value="P:transmembrane transport"/>
    <property type="evidence" value="ECO:0007669"/>
    <property type="project" value="InterPro"/>
</dbReference>
<dbReference type="AlphaFoldDB" id="A0A9X2Q1I8"/>
<dbReference type="PANTHER" id="PTHR33446">
    <property type="entry name" value="PROTEIN TONB-RELATED"/>
    <property type="match status" value="1"/>
</dbReference>
<dbReference type="GO" id="GO:0031992">
    <property type="term" value="F:energy transducer activity"/>
    <property type="evidence" value="ECO:0007669"/>
    <property type="project" value="TreeGrafter"/>
</dbReference>
<dbReference type="PANTHER" id="PTHR33446:SF2">
    <property type="entry name" value="PROTEIN TONB"/>
    <property type="match status" value="1"/>
</dbReference>
<comment type="subcellular location">
    <subcellularLocation>
        <location evidence="1">Cell inner membrane</location>
        <topology evidence="1">Single-pass membrane protein</topology>
        <orientation evidence="1">Periplasmic side</orientation>
    </subcellularLocation>
</comment>
<evidence type="ECO:0000313" key="13">
    <source>
        <dbReference type="EMBL" id="MCS3676675.1"/>
    </source>
</evidence>
<protein>
    <submittedName>
        <fullName evidence="13">TonB family protein</fullName>
    </submittedName>
</protein>
<feature type="transmembrane region" description="Helical" evidence="11">
    <location>
        <begin position="20"/>
        <end position="40"/>
    </location>
</feature>
<evidence type="ECO:0000256" key="4">
    <source>
        <dbReference type="ARBA" id="ARBA00022475"/>
    </source>
</evidence>
<feature type="compositionally biased region" description="Pro residues" evidence="10">
    <location>
        <begin position="84"/>
        <end position="94"/>
    </location>
</feature>
<dbReference type="PROSITE" id="PS52015">
    <property type="entry name" value="TONB_CTD"/>
    <property type="match status" value="1"/>
</dbReference>
<dbReference type="SUPFAM" id="SSF74653">
    <property type="entry name" value="TolA/TonB C-terminal domain"/>
    <property type="match status" value="1"/>
</dbReference>
<evidence type="ECO:0000256" key="10">
    <source>
        <dbReference type="SAM" id="MobiDB-lite"/>
    </source>
</evidence>
<evidence type="ECO:0000256" key="6">
    <source>
        <dbReference type="ARBA" id="ARBA00022692"/>
    </source>
</evidence>
<sequence>MPLPSPVPVMDTITDVVLDAYPVRCMVGLAASLVVVIALVHLPLQRSSPQVGWTTDSSADRILLGDVVPEEPADTDPDGRSERAPPPTSAPPSPDEAASDASSPSETVGGDSDSGSSPSASNASRNEKARYASTLDVADRTPQIVGGKGSLYLNINYPKKARAQGIEGRLELEFLVEPDGSVRDIEVVKSLHPLCDSAAIDGVRSVDFIPARIDGDPIPIRLRLPVRFTMSTPTTAAQAHSGSS</sequence>
<keyword evidence="6 11" id="KW-0812">Transmembrane</keyword>
<dbReference type="Proteomes" id="UP001155027">
    <property type="component" value="Unassembled WGS sequence"/>
</dbReference>